<protein>
    <submittedName>
        <fullName evidence="4">Transcription factor bHLH143-like isoform X1</fullName>
    </submittedName>
</protein>
<dbReference type="SUPFAM" id="SSF47459">
    <property type="entry name" value="HLH, helix-loop-helix DNA-binding domain"/>
    <property type="match status" value="1"/>
</dbReference>
<evidence type="ECO:0000256" key="3">
    <source>
        <dbReference type="ARBA" id="ARBA00023163"/>
    </source>
</evidence>
<dbReference type="AlphaFoldDB" id="A0A4Y6JLC8"/>
<dbReference type="Pfam" id="PF23173">
    <property type="entry name" value="bHLH_SAC51"/>
    <property type="match status" value="1"/>
</dbReference>
<name>A0A4Y6JLC8_9ASPA</name>
<reference evidence="4" key="2">
    <citation type="submission" date="2018-12" db="EMBL/GenBank/DDBJ databases">
        <authorList>
            <person name="Yang F."/>
            <person name="Zhu G."/>
            <person name="Wei Y."/>
        </authorList>
    </citation>
    <scope>NUCLEOTIDE SEQUENCE</scope>
</reference>
<dbReference type="PANTHER" id="PTHR36066">
    <property type="entry name" value="TRANSCRIPTION FACTOR BHLH145"/>
    <property type="match status" value="1"/>
</dbReference>
<evidence type="ECO:0000256" key="2">
    <source>
        <dbReference type="ARBA" id="ARBA00023015"/>
    </source>
</evidence>
<dbReference type="PANTHER" id="PTHR36066:SF2">
    <property type="entry name" value="TRANSCRIPTION FACTOR BHLH145"/>
    <property type="match status" value="1"/>
</dbReference>
<dbReference type="GO" id="GO:0046983">
    <property type="term" value="F:protein dimerization activity"/>
    <property type="evidence" value="ECO:0007669"/>
    <property type="project" value="InterPro"/>
</dbReference>
<dbReference type="InterPro" id="IPR036638">
    <property type="entry name" value="HLH_DNA-bd_sf"/>
</dbReference>
<reference evidence="4" key="1">
    <citation type="journal article" date="2017" name="BMC Genomics">
        <title>Integrated mRNA and microRNA transcriptome variations in the multi-tepal mutant provide insights into the floral patterning of the orchid Cymbidium goeringii.</title>
        <authorList>
            <person name="Yang F."/>
            <person name="Zhu G."/>
            <person name="Wang Z."/>
            <person name="Liu H."/>
            <person name="Xu Q."/>
            <person name="Huang D."/>
            <person name="Zhao C."/>
        </authorList>
    </citation>
    <scope>NUCLEOTIDE SEQUENCE</scope>
</reference>
<evidence type="ECO:0000256" key="1">
    <source>
        <dbReference type="ARBA" id="ARBA00005510"/>
    </source>
</evidence>
<dbReference type="EMBL" id="MK302318">
    <property type="protein sequence ID" value="QDF82386.1"/>
    <property type="molecule type" value="mRNA"/>
</dbReference>
<dbReference type="CDD" id="cd18917">
    <property type="entry name" value="bHLH_AtSAC51_like"/>
    <property type="match status" value="1"/>
</dbReference>
<evidence type="ECO:0000313" key="4">
    <source>
        <dbReference type="EMBL" id="QDF82386.1"/>
    </source>
</evidence>
<keyword evidence="3" id="KW-0804">Transcription</keyword>
<proteinExistence type="evidence at transcript level"/>
<organism evidence="4">
    <name type="scientific">Cymbidium goeringii</name>
    <dbReference type="NCBI Taxonomy" id="112607"/>
    <lineage>
        <taxon>Eukaryota</taxon>
        <taxon>Viridiplantae</taxon>
        <taxon>Streptophyta</taxon>
        <taxon>Embryophyta</taxon>
        <taxon>Tracheophyta</taxon>
        <taxon>Spermatophyta</taxon>
        <taxon>Magnoliopsida</taxon>
        <taxon>Liliopsida</taxon>
        <taxon>Asparagales</taxon>
        <taxon>Orchidaceae</taxon>
        <taxon>Epidendroideae</taxon>
        <taxon>Cymbidieae</taxon>
        <taxon>Cymbidiinae</taxon>
        <taxon>Cymbidium</taxon>
    </lineage>
</organism>
<comment type="similarity">
    <text evidence="1">Belongs to the bHLH protein family.</text>
</comment>
<dbReference type="InterPro" id="IPR037546">
    <property type="entry name" value="SAC51-like"/>
</dbReference>
<keyword evidence="2" id="KW-0805">Transcription regulation</keyword>
<sequence>MWKFSNLNSGCNHWPPDVGQQQLNPDSSVFPTYANTIGFCSRSSSTPFPGLGVQGSPLYLNSHFISPLSIQGFQRANGSSGLNASTPTKRFLVFDHSGDQISVKFSSVANPFQSLNPTLPSSTARYASAANSHGSNKQAEMHEDTEEIDALLYSDSEFSFESEEASTGHSPLNMNEEVTIHPIPAKRRKLNLNHSAVDESLNETVSSARASNFPKTPSDDNADISYFDSGSNLDESDKEESIETIVKVLRSIIPGGDAMDAAAVLDEAILYLKSLKLQAKSLDATTANIYSLIPDLSLSNIISKS</sequence>
<accession>A0A4Y6JLC8</accession>